<sequence>MQSILTYTIELVAIAFILLLALDLFATISSLLQAVQPVNIYYQRLTLDNVPNRLDYLALILALSERE</sequence>
<reference evidence="1 2" key="1">
    <citation type="journal article" date="2019" name="Genome Biol. Evol.">
        <title>Day and night: Metabolic profiles and evolutionary relationships of six axenic non-marine cyanobacteria.</title>
        <authorList>
            <person name="Will S.E."/>
            <person name="Henke P."/>
            <person name="Boedeker C."/>
            <person name="Huang S."/>
            <person name="Brinkmann H."/>
            <person name="Rohde M."/>
            <person name="Jarek M."/>
            <person name="Friedl T."/>
            <person name="Seufert S."/>
            <person name="Schumacher M."/>
            <person name="Overmann J."/>
            <person name="Neumann-Schaal M."/>
            <person name="Petersen J."/>
        </authorList>
    </citation>
    <scope>NUCLEOTIDE SEQUENCE [LARGE SCALE GENOMIC DNA]</scope>
    <source>
        <strain evidence="1 2">PCC 6912</strain>
    </source>
</reference>
<dbReference type="EMBL" id="RSCJ01000031">
    <property type="protein sequence ID" value="RUR74052.1"/>
    <property type="molecule type" value="Genomic_DNA"/>
</dbReference>
<comment type="caution">
    <text evidence="1">The sequence shown here is derived from an EMBL/GenBank/DDBJ whole genome shotgun (WGS) entry which is preliminary data.</text>
</comment>
<dbReference type="RefSeq" id="WP_016877713.1">
    <property type="nucleotide sequence ID" value="NZ_AJLN01000134.1"/>
</dbReference>
<keyword evidence="2" id="KW-1185">Reference proteome</keyword>
<proteinExistence type="predicted"/>
<dbReference type="AlphaFoldDB" id="A0A3S1FAB6"/>
<protein>
    <submittedName>
        <fullName evidence="1">Uncharacterized protein</fullName>
    </submittedName>
</protein>
<name>A0A3S1FAB6_CHLFR</name>
<dbReference type="STRING" id="211165.GCA_000317285_05717"/>
<dbReference type="Proteomes" id="UP000268857">
    <property type="component" value="Unassembled WGS sequence"/>
</dbReference>
<accession>A0A3S1FAB6</accession>
<organism evidence="1 2">
    <name type="scientific">Chlorogloeopsis fritschii PCC 6912</name>
    <dbReference type="NCBI Taxonomy" id="211165"/>
    <lineage>
        <taxon>Bacteria</taxon>
        <taxon>Bacillati</taxon>
        <taxon>Cyanobacteriota</taxon>
        <taxon>Cyanophyceae</taxon>
        <taxon>Nostocales</taxon>
        <taxon>Chlorogloeopsidaceae</taxon>
        <taxon>Chlorogloeopsis</taxon>
    </lineage>
</organism>
<evidence type="ECO:0000313" key="1">
    <source>
        <dbReference type="EMBL" id="RUR74052.1"/>
    </source>
</evidence>
<gene>
    <name evidence="1" type="ORF">PCC6912_53600</name>
</gene>
<evidence type="ECO:0000313" key="2">
    <source>
        <dbReference type="Proteomes" id="UP000268857"/>
    </source>
</evidence>
<dbReference type="OrthoDB" id="9975228at2"/>